<accession>A0AA41RYY0</accession>
<protein>
    <submittedName>
        <fullName evidence="1">Uncharacterized protein</fullName>
    </submittedName>
</protein>
<name>A0AA41RYY0_PAPNU</name>
<dbReference type="Proteomes" id="UP001177140">
    <property type="component" value="Unassembled WGS sequence"/>
</dbReference>
<proteinExistence type="predicted"/>
<sequence length="168" mass="17308">MLSISGVLGVDQPVPKVPTLVPAGPILLEAPGGLATLEKDGVDGNGKSKVNLPDGEYRTGGTLGFTAAKGLTRVDEGGRHGLNLKNGEVIDDSKHEDVEIVNGVASVKRRTDISANYKTGQVNTDVKTEANVPAVANVGIGAPAGVNAKNRKVMKDAPAVKKSDGNYK</sequence>
<dbReference type="AlphaFoldDB" id="A0AA41RYY0"/>
<keyword evidence="2" id="KW-1185">Reference proteome</keyword>
<evidence type="ECO:0000313" key="1">
    <source>
        <dbReference type="EMBL" id="MCL7023023.1"/>
    </source>
</evidence>
<evidence type="ECO:0000313" key="2">
    <source>
        <dbReference type="Proteomes" id="UP001177140"/>
    </source>
</evidence>
<gene>
    <name evidence="1" type="ORF">MKW94_002576</name>
</gene>
<dbReference type="EMBL" id="JAJJMA010017710">
    <property type="protein sequence ID" value="MCL7023023.1"/>
    <property type="molecule type" value="Genomic_DNA"/>
</dbReference>
<comment type="caution">
    <text evidence="1">The sequence shown here is derived from an EMBL/GenBank/DDBJ whole genome shotgun (WGS) entry which is preliminary data.</text>
</comment>
<organism evidence="1 2">
    <name type="scientific">Papaver nudicaule</name>
    <name type="common">Iceland poppy</name>
    <dbReference type="NCBI Taxonomy" id="74823"/>
    <lineage>
        <taxon>Eukaryota</taxon>
        <taxon>Viridiplantae</taxon>
        <taxon>Streptophyta</taxon>
        <taxon>Embryophyta</taxon>
        <taxon>Tracheophyta</taxon>
        <taxon>Spermatophyta</taxon>
        <taxon>Magnoliopsida</taxon>
        <taxon>Ranunculales</taxon>
        <taxon>Papaveraceae</taxon>
        <taxon>Papaveroideae</taxon>
        <taxon>Papaver</taxon>
    </lineage>
</organism>
<reference evidence="1" key="1">
    <citation type="submission" date="2022-03" db="EMBL/GenBank/DDBJ databases">
        <title>A functionally conserved STORR gene fusion in Papaver species that diverged 16.8 million years ago.</title>
        <authorList>
            <person name="Catania T."/>
        </authorList>
    </citation>
    <scope>NUCLEOTIDE SEQUENCE</scope>
    <source>
        <strain evidence="1">S-191538</strain>
    </source>
</reference>